<accession>A0A4R0ER15</accession>
<evidence type="ECO:0000313" key="7">
    <source>
        <dbReference type="Proteomes" id="UP000532147"/>
    </source>
</evidence>
<dbReference type="Proteomes" id="UP000532147">
    <property type="component" value="Unassembled WGS sequence"/>
</dbReference>
<sequence length="100" mass="11108">MKFTPVITALSLSLTLGFMAQIGHAAAIKAIDTKISLLPEKSSLIEKALQQHKQGSNTFHNDNDLKVLTEIKVAPTQSFFASQNQKFTRFVQVFFPQNNS</sequence>
<dbReference type="EMBL" id="JABERL010000013">
    <property type="protein sequence ID" value="NNH77328.1"/>
    <property type="molecule type" value="Genomic_DNA"/>
</dbReference>
<dbReference type="EMBL" id="JABERG010000007">
    <property type="protein sequence ID" value="NNH87435.1"/>
    <property type="molecule type" value="Genomic_DNA"/>
</dbReference>
<accession>A0A7Y2WB37</accession>
<accession>A0A7Y2PQ07</accession>
<evidence type="ECO:0000313" key="6">
    <source>
        <dbReference type="Proteomes" id="UP000291380"/>
    </source>
</evidence>
<evidence type="ECO:0000313" key="3">
    <source>
        <dbReference type="EMBL" id="NNH77328.1"/>
    </source>
</evidence>
<dbReference type="EMBL" id="JABERH010000015">
    <property type="protein sequence ID" value="NNH38110.1"/>
    <property type="molecule type" value="Genomic_DNA"/>
</dbReference>
<reference evidence="5 6" key="1">
    <citation type="submission" date="2019-02" db="EMBL/GenBank/DDBJ databases">
        <title>High diversity of culturable Acinetobacter species in natural soil and water ecosystems.</title>
        <authorList>
            <person name="Radolfova-Krizova L."/>
            <person name="Nemec A."/>
        </authorList>
    </citation>
    <scope>NUCLEOTIDE SEQUENCE [LARGE SCALE GENOMIC DNA]</scope>
    <source>
        <strain evidence="5 6">ANC 4281</strain>
    </source>
</reference>
<feature type="signal peptide" evidence="1">
    <location>
        <begin position="1"/>
        <end position="25"/>
    </location>
</feature>
<dbReference type="AlphaFoldDB" id="A0A241VF58"/>
<dbReference type="RefSeq" id="WP_067726854.1">
    <property type="nucleotide sequence ID" value="NZ_JABERF010000041.1"/>
</dbReference>
<evidence type="ECO:0000313" key="5">
    <source>
        <dbReference type="EMBL" id="TCB60701.1"/>
    </source>
</evidence>
<organism evidence="5 6">
    <name type="scientific">Acinetobacter terrae</name>
    <dbReference type="NCBI Taxonomy" id="2731247"/>
    <lineage>
        <taxon>Bacteria</taxon>
        <taxon>Pseudomonadati</taxon>
        <taxon>Pseudomonadota</taxon>
        <taxon>Gammaproteobacteria</taxon>
        <taxon>Moraxellales</taxon>
        <taxon>Moraxellaceae</taxon>
        <taxon>Acinetobacter</taxon>
        <taxon>Acinetobacter Taxon 24</taxon>
    </lineage>
</organism>
<evidence type="ECO:0000313" key="2">
    <source>
        <dbReference type="EMBL" id="NNH38110.1"/>
    </source>
</evidence>
<evidence type="ECO:0000313" key="9">
    <source>
        <dbReference type="Proteomes" id="UP000569202"/>
    </source>
</evidence>
<dbReference type="OrthoDB" id="6711284at2"/>
<reference evidence="7 8" key="2">
    <citation type="submission" date="2020-04" db="EMBL/GenBank/DDBJ databases">
        <title>Acinetobacter Taxon 24.</title>
        <authorList>
            <person name="Nemec A."/>
            <person name="Radolfova-Krizova L."/>
            <person name="Higgins P.G."/>
            <person name="Spanelova P."/>
        </authorList>
    </citation>
    <scope>NUCLEOTIDE SEQUENCE [LARGE SCALE GENOMIC DNA]</scope>
    <source>
        <strain evidence="4 8">ANC 4279</strain>
        <strain evidence="2 7">ANC 4280</strain>
        <strain evidence="3 9">ANC 5380</strain>
    </source>
</reference>
<gene>
    <name evidence="5" type="ORF">E0H85_05350</name>
    <name evidence="2" type="ORF">HLH11_05445</name>
    <name evidence="4" type="ORF">HLH13_06870</name>
    <name evidence="3" type="ORF">HLH17_06470</name>
</gene>
<keyword evidence="8" id="KW-1185">Reference proteome</keyword>
<dbReference type="Proteomes" id="UP000546536">
    <property type="component" value="Unassembled WGS sequence"/>
</dbReference>
<dbReference type="Proteomes" id="UP000569202">
    <property type="component" value="Unassembled WGS sequence"/>
</dbReference>
<dbReference type="EMBL" id="SJOA01000004">
    <property type="protein sequence ID" value="TCB60701.1"/>
    <property type="molecule type" value="Genomic_DNA"/>
</dbReference>
<proteinExistence type="predicted"/>
<comment type="caution">
    <text evidence="5">The sequence shown here is derived from an EMBL/GenBank/DDBJ whole genome shotgun (WGS) entry which is preliminary data.</text>
</comment>
<dbReference type="STRING" id="1977878.B9T23_11640"/>
<evidence type="ECO:0000313" key="8">
    <source>
        <dbReference type="Proteomes" id="UP000546536"/>
    </source>
</evidence>
<dbReference type="Proteomes" id="UP000291380">
    <property type="component" value="Unassembled WGS sequence"/>
</dbReference>
<evidence type="ECO:0008006" key="10">
    <source>
        <dbReference type="Google" id="ProtNLM"/>
    </source>
</evidence>
<name>A0A241VF58_9GAMM</name>
<accession>A0A241VF58</accession>
<evidence type="ECO:0000256" key="1">
    <source>
        <dbReference type="SAM" id="SignalP"/>
    </source>
</evidence>
<accession>A0A7Y2RYS2</accession>
<protein>
    <recommendedName>
        <fullName evidence="10">DUF4179 domain-containing protein</fullName>
    </recommendedName>
</protein>
<evidence type="ECO:0000313" key="4">
    <source>
        <dbReference type="EMBL" id="NNH87435.1"/>
    </source>
</evidence>
<keyword evidence="1" id="KW-0732">Signal</keyword>
<feature type="chain" id="PRO_5044569856" description="DUF4179 domain-containing protein" evidence="1">
    <location>
        <begin position="26"/>
        <end position="100"/>
    </location>
</feature>